<keyword evidence="9 11" id="KW-0539">Nucleus</keyword>
<dbReference type="UniPathway" id="UPA00989"/>
<dbReference type="GO" id="GO:0000049">
    <property type="term" value="F:tRNA binding"/>
    <property type="evidence" value="ECO:0007669"/>
    <property type="project" value="UniProtKB-UniRule"/>
</dbReference>
<accession>A0A6L2PAL9</accession>
<gene>
    <name evidence="12" type="ORF">Cfor_02847</name>
</gene>
<keyword evidence="6 11" id="KW-0949">S-adenosyl-L-methionine</keyword>
<dbReference type="EMBL" id="BLKM01000142">
    <property type="protein sequence ID" value="GFG29454.1"/>
    <property type="molecule type" value="Genomic_DNA"/>
</dbReference>
<feature type="binding site" evidence="11">
    <location>
        <begin position="305"/>
        <end position="307"/>
    </location>
    <ligand>
        <name>S-adenosyl-L-methionine</name>
        <dbReference type="ChEBI" id="CHEBI:59789"/>
    </ligand>
</feature>
<keyword evidence="7 11" id="KW-0819">tRNA processing</keyword>
<dbReference type="GO" id="GO:0106143">
    <property type="term" value="C:tRNA (m7G46) methyltransferase complex"/>
    <property type="evidence" value="ECO:0007669"/>
    <property type="project" value="UniProtKB-ARBA"/>
</dbReference>
<dbReference type="HAMAP" id="MF_03055">
    <property type="entry name" value="tRNA_methyltr_TrmB_euk"/>
    <property type="match status" value="1"/>
</dbReference>
<dbReference type="PROSITE" id="PS51625">
    <property type="entry name" value="SAM_MT_TRMB"/>
    <property type="match status" value="1"/>
</dbReference>
<reference evidence="13" key="1">
    <citation type="submission" date="2020-01" db="EMBL/GenBank/DDBJ databases">
        <title>Draft genome sequence of the Termite Coptotermes fromosanus.</title>
        <authorList>
            <person name="Itakura S."/>
            <person name="Yosikawa Y."/>
            <person name="Umezawa K."/>
        </authorList>
    </citation>
    <scope>NUCLEOTIDE SEQUENCE [LARGE SCALE GENOMIC DNA]</scope>
</reference>
<evidence type="ECO:0000256" key="9">
    <source>
        <dbReference type="ARBA" id="ARBA00023242"/>
    </source>
</evidence>
<evidence type="ECO:0000256" key="6">
    <source>
        <dbReference type="ARBA" id="ARBA00022691"/>
    </source>
</evidence>
<feature type="binding site" evidence="11">
    <location>
        <begin position="174"/>
        <end position="175"/>
    </location>
    <ligand>
        <name>S-adenosyl-L-methionine</name>
        <dbReference type="ChEBI" id="CHEBI:59789"/>
    </ligand>
</feature>
<keyword evidence="4 11" id="KW-0489">Methyltransferase</keyword>
<keyword evidence="5 11" id="KW-0808">Transferase</keyword>
<evidence type="ECO:0000256" key="11">
    <source>
        <dbReference type="HAMAP-Rule" id="MF_03055"/>
    </source>
</evidence>
<dbReference type="OrthoDB" id="47276at2759"/>
<feature type="active site" evidence="11">
    <location>
        <position position="230"/>
    </location>
</feature>
<evidence type="ECO:0000313" key="12">
    <source>
        <dbReference type="EMBL" id="GFG29454.1"/>
    </source>
</evidence>
<protein>
    <recommendedName>
        <fullName evidence="11">tRNA (guanine-N(7)-)-methyltransferase</fullName>
        <ecNumber evidence="11">2.1.1.33</ecNumber>
    </recommendedName>
    <alternativeName>
        <fullName evidence="11">tRNA (guanine(46)-N(7))-methyltransferase</fullName>
    </alternativeName>
    <alternativeName>
        <fullName evidence="11">tRNA(m7G46)-methyltransferase</fullName>
    </alternativeName>
</protein>
<dbReference type="InterPro" id="IPR029063">
    <property type="entry name" value="SAM-dependent_MTases_sf"/>
</dbReference>
<organism evidence="12 13">
    <name type="scientific">Coptotermes formosanus</name>
    <name type="common">Formosan subterranean termite</name>
    <dbReference type="NCBI Taxonomy" id="36987"/>
    <lineage>
        <taxon>Eukaryota</taxon>
        <taxon>Metazoa</taxon>
        <taxon>Ecdysozoa</taxon>
        <taxon>Arthropoda</taxon>
        <taxon>Hexapoda</taxon>
        <taxon>Insecta</taxon>
        <taxon>Pterygota</taxon>
        <taxon>Neoptera</taxon>
        <taxon>Polyneoptera</taxon>
        <taxon>Dictyoptera</taxon>
        <taxon>Blattodea</taxon>
        <taxon>Blattoidea</taxon>
        <taxon>Termitoidae</taxon>
        <taxon>Rhinotermitidae</taxon>
        <taxon>Coptotermes</taxon>
    </lineage>
</organism>
<dbReference type="Gene3D" id="3.40.50.150">
    <property type="entry name" value="Vaccinia Virus protein VP39"/>
    <property type="match status" value="1"/>
</dbReference>
<feature type="binding site" evidence="11">
    <location>
        <position position="227"/>
    </location>
    <ligand>
        <name>S-adenosyl-L-methionine</name>
        <dbReference type="ChEBI" id="CHEBI:59789"/>
    </ligand>
</feature>
<keyword evidence="13" id="KW-1185">Reference proteome</keyword>
<comment type="similarity">
    <text evidence="11">Belongs to the class I-like SAM-binding methyltransferase superfamily. TrmB family.</text>
</comment>
<sequence>MPYTVQHNKHKLVSSTPFSYISNIQQTSMPNNAGQKFSFRASVVCCISHLSIFRAHRLIPVTDWKLRRRDTTPPYAAPSCVTVAGVAYHLRVNDARGGRGLCVCGVVCSGTASPQTPADMDWSTLYPNYFPKGKSDGGASPTKSVEFVDVGCGYGGLLVTLSPMFPESLILGMEIRVKVSNYVVDRITALRSQHLGEYQNIACLRTNAMKYLPNYFHKGQLKKMFFLYPDPHFKKAKHKWRIINPSLLAEYAYVLAENALVYTVTDVEDLHEWMVKHFLEHPLFVRVGEEDLNVDLVVEKLYDSTEEGHKVTRNKGSKFLAVFRRVADPFGSSDMSC</sequence>
<dbReference type="PANTHER" id="PTHR23417:SF16">
    <property type="entry name" value="TRNA (GUANINE-N(7)-)-METHYLTRANSFERASE"/>
    <property type="match status" value="1"/>
</dbReference>
<evidence type="ECO:0000256" key="1">
    <source>
        <dbReference type="ARBA" id="ARBA00000142"/>
    </source>
</evidence>
<dbReference type="InterPro" id="IPR025763">
    <property type="entry name" value="Trm8_euk"/>
</dbReference>
<evidence type="ECO:0000256" key="7">
    <source>
        <dbReference type="ARBA" id="ARBA00022694"/>
    </source>
</evidence>
<dbReference type="InterPro" id="IPR003358">
    <property type="entry name" value="tRNA_(Gua-N-7)_MeTrfase_Trmb"/>
</dbReference>
<dbReference type="FunCoup" id="A0A6L2PAL9">
    <property type="interactions" value="834"/>
</dbReference>
<evidence type="ECO:0000256" key="4">
    <source>
        <dbReference type="ARBA" id="ARBA00022603"/>
    </source>
</evidence>
<evidence type="ECO:0000313" key="13">
    <source>
        <dbReference type="Proteomes" id="UP000502823"/>
    </source>
</evidence>
<comment type="pathway">
    <text evidence="10 11">tRNA modification; N(7)-methylguanine-tRNA biosynthesis.</text>
</comment>
<comment type="function">
    <text evidence="11">Catalyzes the formation of N(7)-methylguanine at position 46 (m7G46) in tRNA.</text>
</comment>
<feature type="binding site" evidence="11">
    <location>
        <begin position="207"/>
        <end position="208"/>
    </location>
    <ligand>
        <name>S-adenosyl-L-methionine</name>
        <dbReference type="ChEBI" id="CHEBI:59789"/>
    </ligand>
</feature>
<dbReference type="InParanoid" id="A0A6L2PAL9"/>
<feature type="binding site" evidence="11">
    <location>
        <position position="151"/>
    </location>
    <ligand>
        <name>S-adenosyl-L-methionine</name>
        <dbReference type="ChEBI" id="CHEBI:59789"/>
    </ligand>
</feature>
<comment type="caution">
    <text evidence="12">The sequence shown here is derived from an EMBL/GenBank/DDBJ whole genome shotgun (WGS) entry which is preliminary data.</text>
</comment>
<keyword evidence="8 11" id="KW-0694">RNA-binding</keyword>
<proteinExistence type="inferred from homology"/>
<dbReference type="PANTHER" id="PTHR23417">
    <property type="entry name" value="3-DEOXY-D-MANNO-OCTULOSONIC-ACID TRANSFERASE/TRNA GUANINE-N 7 - -METHYLTRANSFERASE"/>
    <property type="match status" value="1"/>
</dbReference>
<comment type="catalytic activity">
    <reaction evidence="1 11">
        <text>guanosine(46) in tRNA + S-adenosyl-L-methionine = N(7)-methylguanosine(46) in tRNA + S-adenosyl-L-homocysteine</text>
        <dbReference type="Rhea" id="RHEA:42708"/>
        <dbReference type="Rhea" id="RHEA-COMP:10188"/>
        <dbReference type="Rhea" id="RHEA-COMP:10189"/>
        <dbReference type="ChEBI" id="CHEBI:57856"/>
        <dbReference type="ChEBI" id="CHEBI:59789"/>
        <dbReference type="ChEBI" id="CHEBI:74269"/>
        <dbReference type="ChEBI" id="CHEBI:74480"/>
        <dbReference type="EC" id="2.1.1.33"/>
    </reaction>
</comment>
<comment type="subcellular location">
    <subcellularLocation>
        <location evidence="2 11">Nucleus</location>
    </subcellularLocation>
</comment>
<dbReference type="Proteomes" id="UP000502823">
    <property type="component" value="Unassembled WGS sequence"/>
</dbReference>
<dbReference type="Pfam" id="PF02390">
    <property type="entry name" value="Methyltransf_4"/>
    <property type="match status" value="1"/>
</dbReference>
<evidence type="ECO:0000256" key="10">
    <source>
        <dbReference type="ARBA" id="ARBA00060552"/>
    </source>
</evidence>
<dbReference type="AlphaFoldDB" id="A0A6L2PAL9"/>
<evidence type="ECO:0000256" key="8">
    <source>
        <dbReference type="ARBA" id="ARBA00022884"/>
    </source>
</evidence>
<name>A0A6L2PAL9_COPFO</name>
<dbReference type="SUPFAM" id="SSF53335">
    <property type="entry name" value="S-adenosyl-L-methionine-dependent methyltransferases"/>
    <property type="match status" value="1"/>
</dbReference>
<dbReference type="FunFam" id="3.40.50.150:FF:000060">
    <property type="entry name" value="tRNA (guanine-N(7)-)-methyltransferase"/>
    <property type="match status" value="1"/>
</dbReference>
<dbReference type="NCBIfam" id="TIGR00091">
    <property type="entry name" value="tRNA (guanosine(46)-N7)-methyltransferase TrmB"/>
    <property type="match status" value="1"/>
</dbReference>
<dbReference type="GO" id="GO:0008176">
    <property type="term" value="F:tRNA (guanine(46)-N7)-methyltransferase activity"/>
    <property type="evidence" value="ECO:0007669"/>
    <property type="project" value="UniProtKB-UniRule"/>
</dbReference>
<evidence type="ECO:0000256" key="2">
    <source>
        <dbReference type="ARBA" id="ARBA00004123"/>
    </source>
</evidence>
<keyword evidence="3 11" id="KW-0820">tRNA-binding</keyword>
<dbReference type="GO" id="GO:0005634">
    <property type="term" value="C:nucleus"/>
    <property type="evidence" value="ECO:0007669"/>
    <property type="project" value="UniProtKB-SubCell"/>
</dbReference>
<dbReference type="EC" id="2.1.1.33" evidence="11"/>
<evidence type="ECO:0000256" key="3">
    <source>
        <dbReference type="ARBA" id="ARBA00022555"/>
    </source>
</evidence>
<evidence type="ECO:0000256" key="5">
    <source>
        <dbReference type="ARBA" id="ARBA00022679"/>
    </source>
</evidence>